<feature type="transmembrane region" description="Helical" evidence="7">
    <location>
        <begin position="12"/>
        <end position="30"/>
    </location>
</feature>
<feature type="transmembrane region" description="Helical" evidence="7">
    <location>
        <begin position="212"/>
        <end position="233"/>
    </location>
</feature>
<accession>A0A7X0VEA6</accession>
<evidence type="ECO:0000256" key="1">
    <source>
        <dbReference type="ARBA" id="ARBA00004651"/>
    </source>
</evidence>
<feature type="transmembrane region" description="Helical" evidence="7">
    <location>
        <begin position="103"/>
        <end position="124"/>
    </location>
</feature>
<evidence type="ECO:0000256" key="3">
    <source>
        <dbReference type="ARBA" id="ARBA00022475"/>
    </source>
</evidence>
<organism evidence="9 10">
    <name type="scientific">Cohnella nanjingensis</name>
    <dbReference type="NCBI Taxonomy" id="1387779"/>
    <lineage>
        <taxon>Bacteria</taxon>
        <taxon>Bacillati</taxon>
        <taxon>Bacillota</taxon>
        <taxon>Bacilli</taxon>
        <taxon>Bacillales</taxon>
        <taxon>Paenibacillaceae</taxon>
        <taxon>Cohnella</taxon>
    </lineage>
</organism>
<keyword evidence="2 7" id="KW-0813">Transport</keyword>
<gene>
    <name evidence="9" type="ORF">H7C19_08930</name>
</gene>
<feature type="domain" description="ABC transmembrane type-1" evidence="8">
    <location>
        <begin position="66"/>
        <end position="281"/>
    </location>
</feature>
<evidence type="ECO:0000256" key="2">
    <source>
        <dbReference type="ARBA" id="ARBA00022448"/>
    </source>
</evidence>
<feature type="transmembrane region" description="Helical" evidence="7">
    <location>
        <begin position="156"/>
        <end position="178"/>
    </location>
</feature>
<dbReference type="RefSeq" id="WP_185142291.1">
    <property type="nucleotide sequence ID" value="NZ_JACJVP010000011.1"/>
</dbReference>
<evidence type="ECO:0000256" key="6">
    <source>
        <dbReference type="ARBA" id="ARBA00023136"/>
    </source>
</evidence>
<dbReference type="InterPro" id="IPR000515">
    <property type="entry name" value="MetI-like"/>
</dbReference>
<keyword evidence="10" id="KW-1185">Reference proteome</keyword>
<feature type="transmembrane region" description="Helical" evidence="7">
    <location>
        <begin position="62"/>
        <end position="91"/>
    </location>
</feature>
<dbReference type="Proteomes" id="UP000547209">
    <property type="component" value="Unassembled WGS sequence"/>
</dbReference>
<keyword evidence="5 7" id="KW-1133">Transmembrane helix</keyword>
<dbReference type="PANTHER" id="PTHR30193:SF37">
    <property type="entry name" value="INNER MEMBRANE ABC TRANSPORTER PERMEASE PROTEIN YCJO"/>
    <property type="match status" value="1"/>
</dbReference>
<dbReference type="Pfam" id="PF00528">
    <property type="entry name" value="BPD_transp_1"/>
    <property type="match status" value="1"/>
</dbReference>
<keyword evidence="3" id="KW-1003">Cell membrane</keyword>
<keyword evidence="4 7" id="KW-0812">Transmembrane</keyword>
<evidence type="ECO:0000259" key="8">
    <source>
        <dbReference type="PROSITE" id="PS50928"/>
    </source>
</evidence>
<evidence type="ECO:0000256" key="4">
    <source>
        <dbReference type="ARBA" id="ARBA00022692"/>
    </source>
</evidence>
<dbReference type="GO" id="GO:0055085">
    <property type="term" value="P:transmembrane transport"/>
    <property type="evidence" value="ECO:0007669"/>
    <property type="project" value="InterPro"/>
</dbReference>
<sequence length="291" mass="32345">MHIFAKWWIKQLLVVPTLILFLIYTLYPIIDSLMLAFSHKPPFKKPYFVGLDNFYGLFNDPVFIIALRNTTIVVIGSVLLIPLGLLLGLLLNVSFRGATAVKVISFAPNIVSPFLTGLVFFFIVDPGVGVLNGFLDKIGLHALAFKWIGGERLTPYTVTVLDSWKGLGGLGVFFYAALKMMPKDMFEAATIDGATSMQKFWKITIPMLKETFKFITVLTIIGGLGSYQTFYILTSGGPHHKSETLGSYMFYIMQSKGGDIGKTSAMALVMFILSMSAAILYLHLTRKRLDE</sequence>
<dbReference type="CDD" id="cd06261">
    <property type="entry name" value="TM_PBP2"/>
    <property type="match status" value="1"/>
</dbReference>
<evidence type="ECO:0000313" key="10">
    <source>
        <dbReference type="Proteomes" id="UP000547209"/>
    </source>
</evidence>
<dbReference type="GO" id="GO:0005886">
    <property type="term" value="C:plasma membrane"/>
    <property type="evidence" value="ECO:0007669"/>
    <property type="project" value="UniProtKB-SubCell"/>
</dbReference>
<comment type="subcellular location">
    <subcellularLocation>
        <location evidence="1 7">Cell membrane</location>
        <topology evidence="1 7">Multi-pass membrane protein</topology>
    </subcellularLocation>
</comment>
<protein>
    <submittedName>
        <fullName evidence="9">Sugar ABC transporter permease</fullName>
    </submittedName>
</protein>
<evidence type="ECO:0000256" key="5">
    <source>
        <dbReference type="ARBA" id="ARBA00022989"/>
    </source>
</evidence>
<evidence type="ECO:0000256" key="7">
    <source>
        <dbReference type="RuleBase" id="RU363032"/>
    </source>
</evidence>
<evidence type="ECO:0000313" key="9">
    <source>
        <dbReference type="EMBL" id="MBB6670810.1"/>
    </source>
</evidence>
<dbReference type="PANTHER" id="PTHR30193">
    <property type="entry name" value="ABC TRANSPORTER PERMEASE PROTEIN"/>
    <property type="match status" value="1"/>
</dbReference>
<dbReference type="Gene3D" id="1.10.3720.10">
    <property type="entry name" value="MetI-like"/>
    <property type="match status" value="1"/>
</dbReference>
<dbReference type="EMBL" id="JACJVP010000011">
    <property type="protein sequence ID" value="MBB6670810.1"/>
    <property type="molecule type" value="Genomic_DNA"/>
</dbReference>
<dbReference type="InterPro" id="IPR035906">
    <property type="entry name" value="MetI-like_sf"/>
</dbReference>
<dbReference type="InterPro" id="IPR051393">
    <property type="entry name" value="ABC_transporter_permease"/>
</dbReference>
<name>A0A7X0VEA6_9BACL</name>
<keyword evidence="6 7" id="KW-0472">Membrane</keyword>
<reference evidence="9 10" key="1">
    <citation type="submission" date="2020-08" db="EMBL/GenBank/DDBJ databases">
        <title>Cohnella phylogeny.</title>
        <authorList>
            <person name="Dunlap C."/>
        </authorList>
    </citation>
    <scope>NUCLEOTIDE SEQUENCE [LARGE SCALE GENOMIC DNA]</scope>
    <source>
        <strain evidence="9 10">DSM 28246</strain>
    </source>
</reference>
<proteinExistence type="inferred from homology"/>
<dbReference type="PROSITE" id="PS50928">
    <property type="entry name" value="ABC_TM1"/>
    <property type="match status" value="1"/>
</dbReference>
<dbReference type="SUPFAM" id="SSF161098">
    <property type="entry name" value="MetI-like"/>
    <property type="match status" value="1"/>
</dbReference>
<comment type="similarity">
    <text evidence="7">Belongs to the binding-protein-dependent transport system permease family.</text>
</comment>
<comment type="caution">
    <text evidence="9">The sequence shown here is derived from an EMBL/GenBank/DDBJ whole genome shotgun (WGS) entry which is preliminary data.</text>
</comment>
<feature type="transmembrane region" description="Helical" evidence="7">
    <location>
        <begin position="265"/>
        <end position="284"/>
    </location>
</feature>
<dbReference type="AlphaFoldDB" id="A0A7X0VEA6"/>